<evidence type="ECO:0000313" key="4">
    <source>
        <dbReference type="EMBL" id="KAL1504787.1"/>
    </source>
</evidence>
<gene>
    <name evidence="4" type="ORF">AB1Y20_008561</name>
</gene>
<accession>A0AB34IRV2</accession>
<dbReference type="EMBL" id="JBGBPQ010000019">
    <property type="protein sequence ID" value="KAL1504787.1"/>
    <property type="molecule type" value="Genomic_DNA"/>
</dbReference>
<feature type="transmembrane region" description="Helical" evidence="2">
    <location>
        <begin position="539"/>
        <end position="559"/>
    </location>
</feature>
<proteinExistence type="predicted"/>
<evidence type="ECO:0000259" key="3">
    <source>
        <dbReference type="Pfam" id="PF04851"/>
    </source>
</evidence>
<dbReference type="AlphaFoldDB" id="A0AB34IRV2"/>
<organism evidence="4 5">
    <name type="scientific">Prymnesium parvum</name>
    <name type="common">Toxic golden alga</name>
    <dbReference type="NCBI Taxonomy" id="97485"/>
    <lineage>
        <taxon>Eukaryota</taxon>
        <taxon>Haptista</taxon>
        <taxon>Haptophyta</taxon>
        <taxon>Prymnesiophyceae</taxon>
        <taxon>Prymnesiales</taxon>
        <taxon>Prymnesiaceae</taxon>
        <taxon>Prymnesium</taxon>
    </lineage>
</organism>
<evidence type="ECO:0000313" key="5">
    <source>
        <dbReference type="Proteomes" id="UP001515480"/>
    </source>
</evidence>
<dbReference type="GO" id="GO:0003677">
    <property type="term" value="F:DNA binding"/>
    <property type="evidence" value="ECO:0007669"/>
    <property type="project" value="InterPro"/>
</dbReference>
<dbReference type="Proteomes" id="UP001515480">
    <property type="component" value="Unassembled WGS sequence"/>
</dbReference>
<protein>
    <recommendedName>
        <fullName evidence="3">Helicase/UvrB N-terminal domain-containing protein</fullName>
    </recommendedName>
</protein>
<keyword evidence="5" id="KW-1185">Reference proteome</keyword>
<dbReference type="InterPro" id="IPR006935">
    <property type="entry name" value="Helicase/UvrB_N"/>
</dbReference>
<name>A0AB34IRV2_PRYPA</name>
<evidence type="ECO:0000256" key="1">
    <source>
        <dbReference type="SAM" id="MobiDB-lite"/>
    </source>
</evidence>
<dbReference type="InterPro" id="IPR027417">
    <property type="entry name" value="P-loop_NTPase"/>
</dbReference>
<evidence type="ECO:0000256" key="2">
    <source>
        <dbReference type="SAM" id="Phobius"/>
    </source>
</evidence>
<dbReference type="GO" id="GO:0016787">
    <property type="term" value="F:hydrolase activity"/>
    <property type="evidence" value="ECO:0007669"/>
    <property type="project" value="InterPro"/>
</dbReference>
<reference evidence="4 5" key="1">
    <citation type="journal article" date="2024" name="Science">
        <title>Giant polyketide synthase enzymes in the biosynthesis of giant marine polyether toxins.</title>
        <authorList>
            <person name="Fallon T.R."/>
            <person name="Shende V.V."/>
            <person name="Wierzbicki I.H."/>
            <person name="Pendleton A.L."/>
            <person name="Watervoot N.F."/>
            <person name="Auber R.P."/>
            <person name="Gonzalez D.J."/>
            <person name="Wisecaver J.H."/>
            <person name="Moore B.S."/>
        </authorList>
    </citation>
    <scope>NUCLEOTIDE SEQUENCE [LARGE SCALE GENOMIC DNA]</scope>
    <source>
        <strain evidence="4 5">12B1</strain>
    </source>
</reference>
<dbReference type="SUPFAM" id="SSF52540">
    <property type="entry name" value="P-loop containing nucleoside triphosphate hydrolases"/>
    <property type="match status" value="1"/>
</dbReference>
<sequence length="859" mass="94001">MSADVLRQILFRYRGVAGGTGHRSFATQSTATGAQEQPAGHGAGGGARGPKQGPAASGPPPVPKFAALYEHLEGVKQTRATTGTRVAVYSNFGAVCQRVFQFLAERFEGQVLFLNDQDSEKTLAAWNRQCDGTKRLAWSTSKRTWEDPACHSDTRGVWILVIGADKREGIDLFATHELHILDPCRTYADDVQLRARIRRTQNVCSTHIGLDVDMQTCSGLGRPFFREKQRGGPVEVLSPRRAAPQGVLPRADVGTKGCCAFGIRYWYYVATTRLGASTRAGVNYALQNVDDPAALNALISGPISFDRILKEKQKATFAAFFELQKRTASSAPSTFAQSYTCSPEARGARGSPPRRDDVWLMDPYPYQEHAHATFVRTMQAGQTEMLLMHGAGTGKSVTSFACVAWWVREHPGARVKIIVPTEALRGQWERQYITPAGMGSSIGVGLYGAPVGDAGLVVFDEAHYLITNEPYRRQYFANELRHAIFLYVTATPVINSVTDVDLLLSRGPRMQSRVVRQHTSATRRAVHAGANYAKNLTGLAAALLLVVVILKVLSLFVFLGSNATGNLGIVESTLAPPPTANPAVQLMNAALDRFTRVMAMGADTNYTFDLKLEDLRRLLDTHITTDIVRSYTERAKDMTQRVVNGPLLAQFMALAREKTNSIMASALQKTFGVDGDLVSTGGGTKLSTLVEAFADRFKTNALSEGIEQVDATRGDTIAILRDNGVTDLASFKINGLNMNVILVLCAHVIANVTMRALLRLTKPLFDVSKYIEGKLRQPDGRITRLHAYYDEGDYCIMPYVTGADVVVNVAFTPKQTKAAMDLFMFHAYKIPLSDDAFDLVQDPGEEELLNKGLAISYLS</sequence>
<keyword evidence="2" id="KW-0472">Membrane</keyword>
<keyword evidence="2" id="KW-1133">Transmembrane helix</keyword>
<feature type="region of interest" description="Disordered" evidence="1">
    <location>
        <begin position="22"/>
        <end position="63"/>
    </location>
</feature>
<comment type="caution">
    <text evidence="4">The sequence shown here is derived from an EMBL/GenBank/DDBJ whole genome shotgun (WGS) entry which is preliminary data.</text>
</comment>
<dbReference type="Pfam" id="PF04851">
    <property type="entry name" value="ResIII"/>
    <property type="match status" value="1"/>
</dbReference>
<dbReference type="GO" id="GO:0005524">
    <property type="term" value="F:ATP binding"/>
    <property type="evidence" value="ECO:0007669"/>
    <property type="project" value="InterPro"/>
</dbReference>
<dbReference type="Gene3D" id="3.40.50.300">
    <property type="entry name" value="P-loop containing nucleotide triphosphate hydrolases"/>
    <property type="match status" value="2"/>
</dbReference>
<keyword evidence="2" id="KW-0812">Transmembrane</keyword>
<feature type="domain" description="Helicase/UvrB N-terminal" evidence="3">
    <location>
        <begin position="361"/>
        <end position="432"/>
    </location>
</feature>